<dbReference type="InterPro" id="IPR025969">
    <property type="entry name" value="ABA_GPCR_dom"/>
</dbReference>
<keyword evidence="2 5" id="KW-0812">Transmembrane</keyword>
<feature type="transmembrane region" description="Helical" evidence="5">
    <location>
        <begin position="170"/>
        <end position="189"/>
    </location>
</feature>
<evidence type="ECO:0000259" key="8">
    <source>
        <dbReference type="Pfam" id="PF12537"/>
    </source>
</evidence>
<feature type="domain" description="Golgi pH regulator conserved" evidence="8">
    <location>
        <begin position="198"/>
        <end position="268"/>
    </location>
</feature>
<feature type="domain" description="Abscisic acid G-protein coupled receptor-like" evidence="7">
    <location>
        <begin position="331"/>
        <end position="514"/>
    </location>
</feature>
<keyword evidence="3 5" id="KW-1133">Transmembrane helix</keyword>
<dbReference type="InterPro" id="IPR022535">
    <property type="entry name" value="Golgi_pH-regulator_cons_dom"/>
</dbReference>
<dbReference type="RefSeq" id="XP_025597941.1">
    <property type="nucleotide sequence ID" value="XM_025740937.1"/>
</dbReference>
<protein>
    <recommendedName>
        <fullName evidence="11">Abscisic acid G-protein coupled receptor-like domain-containing protein</fullName>
    </recommendedName>
</protein>
<evidence type="ECO:0000256" key="2">
    <source>
        <dbReference type="ARBA" id="ARBA00022692"/>
    </source>
</evidence>
<feature type="signal peptide" evidence="6">
    <location>
        <begin position="1"/>
        <end position="23"/>
    </location>
</feature>
<dbReference type="Proteomes" id="UP000245946">
    <property type="component" value="Unassembled WGS sequence"/>
</dbReference>
<evidence type="ECO:0000256" key="4">
    <source>
        <dbReference type="ARBA" id="ARBA00023136"/>
    </source>
</evidence>
<feature type="chain" id="PRO_5016296554" description="Abscisic acid G-protein coupled receptor-like domain-containing protein" evidence="6">
    <location>
        <begin position="24"/>
        <end position="524"/>
    </location>
</feature>
<reference evidence="9 10" key="1">
    <citation type="journal article" date="2018" name="Mol. Biol. Evol.">
        <title>Broad Genomic Sampling Reveals a Smut Pathogenic Ancestry of the Fungal Clade Ustilaginomycotina.</title>
        <authorList>
            <person name="Kijpornyongpan T."/>
            <person name="Mondo S.J."/>
            <person name="Barry K."/>
            <person name="Sandor L."/>
            <person name="Lee J."/>
            <person name="Lipzen A."/>
            <person name="Pangilinan J."/>
            <person name="LaButti K."/>
            <person name="Hainaut M."/>
            <person name="Henrissat B."/>
            <person name="Grigoriev I.V."/>
            <person name="Spatafora J.W."/>
            <person name="Aime M.C."/>
        </authorList>
    </citation>
    <scope>NUCLEOTIDE SEQUENCE [LARGE SCALE GENOMIC DNA]</scope>
    <source>
        <strain evidence="9 10">MCA 4186</strain>
    </source>
</reference>
<accession>A0A316Z9N5</accession>
<feature type="transmembrane region" description="Helical" evidence="5">
    <location>
        <begin position="209"/>
        <end position="228"/>
    </location>
</feature>
<evidence type="ECO:0000256" key="3">
    <source>
        <dbReference type="ARBA" id="ARBA00022989"/>
    </source>
</evidence>
<keyword evidence="10" id="KW-1185">Reference proteome</keyword>
<feature type="transmembrane region" description="Helical" evidence="5">
    <location>
        <begin position="338"/>
        <end position="362"/>
    </location>
</feature>
<keyword evidence="4 5" id="KW-0472">Membrane</keyword>
<gene>
    <name evidence="9" type="ORF">FA09DRAFT_319319</name>
</gene>
<name>A0A316Z9N5_9BASI</name>
<feature type="transmembrane region" description="Helical" evidence="5">
    <location>
        <begin position="399"/>
        <end position="423"/>
    </location>
</feature>
<dbReference type="STRING" id="58919.A0A316Z9N5"/>
<dbReference type="GO" id="GO:0016020">
    <property type="term" value="C:membrane"/>
    <property type="evidence" value="ECO:0007669"/>
    <property type="project" value="UniProtKB-SubCell"/>
</dbReference>
<dbReference type="PANTHER" id="PTHR15948">
    <property type="entry name" value="G-PROTEIN COUPLED RECEPTOR 89-RELATED"/>
    <property type="match status" value="1"/>
</dbReference>
<dbReference type="PANTHER" id="PTHR15948:SF0">
    <property type="entry name" value="GOLGI PH REGULATOR A-RELATED"/>
    <property type="match status" value="1"/>
</dbReference>
<dbReference type="InterPro" id="IPR015672">
    <property type="entry name" value="GPHR/GTG"/>
</dbReference>
<keyword evidence="6" id="KW-0732">Signal</keyword>
<dbReference type="GeneID" id="37268481"/>
<evidence type="ECO:0000259" key="7">
    <source>
        <dbReference type="Pfam" id="PF12430"/>
    </source>
</evidence>
<sequence length="524" mass="56413">MASLLSHLLVVALRLALFAACRTLLLPLLFGEARHASLDLVDDDDDGASLAPAEVPLRTLPSPATASRRAGAAAAAHTRSSSSTAPQLLFNLVAPHSASALLFALSFEESSLLFLLVLLEALGLDGRVLRAHWRLSLLAVLALAVLLIPLGICALFTLRVDTASPLSRRILWAMLPFLAWLALFLRVPLPSAMASVSSLLDAALARTAVLGVTLIALLSGSAAAASAVDTWDAFFNKHPPRPPTAQDERTAHESYVRARQDLKMRKEALAALRARPDEEQLGLLGRIWGGTSRDKEAASLTSEITGLEMLARAMRDDYDVILSLRRAAQWSRTLHGRFLLFLGHCFSLYCLWRCFSALLNLILLGYSDAAPPDFVAWGIAHLFALFNAHVDLQMWTRQISLLFVGALIALRMRVVLSGLGAFFRAASTGVSTGFLILFLAEVLTIYLLATLIQLRTALPPSFSVGDGVGAGSAQQPLPPLLSTLPSFAVVFGALFDAGFLLSALATGLHRYITRGDSEPVFGRR</sequence>
<comment type="subcellular location">
    <subcellularLocation>
        <location evidence="1">Membrane</location>
        <topology evidence="1">Multi-pass membrane protein</topology>
    </subcellularLocation>
</comment>
<organism evidence="9 10">
    <name type="scientific">Tilletiopsis washingtonensis</name>
    <dbReference type="NCBI Taxonomy" id="58919"/>
    <lineage>
        <taxon>Eukaryota</taxon>
        <taxon>Fungi</taxon>
        <taxon>Dikarya</taxon>
        <taxon>Basidiomycota</taxon>
        <taxon>Ustilaginomycotina</taxon>
        <taxon>Exobasidiomycetes</taxon>
        <taxon>Entylomatales</taxon>
        <taxon>Entylomatales incertae sedis</taxon>
        <taxon>Tilletiopsis</taxon>
    </lineage>
</organism>
<dbReference type="AlphaFoldDB" id="A0A316Z9N5"/>
<dbReference type="Pfam" id="PF12537">
    <property type="entry name" value="GPHR_N"/>
    <property type="match status" value="1"/>
</dbReference>
<dbReference type="OrthoDB" id="264392at2759"/>
<feature type="transmembrane region" description="Helical" evidence="5">
    <location>
        <begin position="135"/>
        <end position="158"/>
    </location>
</feature>
<evidence type="ECO:0000256" key="6">
    <source>
        <dbReference type="SAM" id="SignalP"/>
    </source>
</evidence>
<evidence type="ECO:0000313" key="9">
    <source>
        <dbReference type="EMBL" id="PWN97662.1"/>
    </source>
</evidence>
<evidence type="ECO:0000313" key="10">
    <source>
        <dbReference type="Proteomes" id="UP000245946"/>
    </source>
</evidence>
<dbReference type="EMBL" id="KZ819294">
    <property type="protein sequence ID" value="PWN97662.1"/>
    <property type="molecule type" value="Genomic_DNA"/>
</dbReference>
<evidence type="ECO:0000256" key="1">
    <source>
        <dbReference type="ARBA" id="ARBA00004141"/>
    </source>
</evidence>
<evidence type="ECO:0000256" key="5">
    <source>
        <dbReference type="SAM" id="Phobius"/>
    </source>
</evidence>
<dbReference type="Pfam" id="PF12430">
    <property type="entry name" value="ABA_GPCR"/>
    <property type="match status" value="1"/>
</dbReference>
<proteinExistence type="predicted"/>
<feature type="transmembrane region" description="Helical" evidence="5">
    <location>
        <begin position="429"/>
        <end position="449"/>
    </location>
</feature>
<evidence type="ECO:0008006" key="11">
    <source>
        <dbReference type="Google" id="ProtNLM"/>
    </source>
</evidence>